<comment type="subcellular location">
    <subcellularLocation>
        <location evidence="1">Cell membrane</location>
        <topology evidence="1">Peripheral membrane protein</topology>
    </subcellularLocation>
</comment>
<evidence type="ECO:0000256" key="5">
    <source>
        <dbReference type="ARBA" id="ARBA00023251"/>
    </source>
</evidence>
<keyword evidence="4 7" id="KW-0067">ATP-binding</keyword>
<evidence type="ECO:0000313" key="7">
    <source>
        <dbReference type="EMBL" id="ERK54234.1"/>
    </source>
</evidence>
<dbReference type="GeneID" id="95359129"/>
<dbReference type="InterPro" id="IPR027417">
    <property type="entry name" value="P-loop_NTPase"/>
</dbReference>
<dbReference type="GO" id="GO:0005886">
    <property type="term" value="C:plasma membrane"/>
    <property type="evidence" value="ECO:0007669"/>
    <property type="project" value="UniProtKB-SubCell"/>
</dbReference>
<evidence type="ECO:0000256" key="3">
    <source>
        <dbReference type="ARBA" id="ARBA00022741"/>
    </source>
</evidence>
<dbReference type="Gene3D" id="3.40.50.300">
    <property type="entry name" value="P-loop containing nucleotide triphosphate hydrolases"/>
    <property type="match status" value="1"/>
</dbReference>
<dbReference type="GO" id="GO:0016887">
    <property type="term" value="F:ATP hydrolysis activity"/>
    <property type="evidence" value="ECO:0007669"/>
    <property type="project" value="InterPro"/>
</dbReference>
<protein>
    <submittedName>
        <fullName evidence="7">ABC transporter, ATP-binding protein</fullName>
    </submittedName>
</protein>
<keyword evidence="5" id="KW-0046">Antibiotic resistance</keyword>
<keyword evidence="3" id="KW-0547">Nucleotide-binding</keyword>
<evidence type="ECO:0000256" key="1">
    <source>
        <dbReference type="ARBA" id="ARBA00004202"/>
    </source>
</evidence>
<dbReference type="Pfam" id="PF00005">
    <property type="entry name" value="ABC_tran"/>
    <property type="match status" value="1"/>
</dbReference>
<dbReference type="SUPFAM" id="SSF52540">
    <property type="entry name" value="P-loop containing nucleoside triphosphate hydrolases"/>
    <property type="match status" value="1"/>
</dbReference>
<dbReference type="PANTHER" id="PTHR42711:SF19">
    <property type="entry name" value="DOXORUBICIN RESISTANCE ATP-BINDING PROTEIN DRRA"/>
    <property type="match status" value="1"/>
</dbReference>
<dbReference type="CDD" id="cd03230">
    <property type="entry name" value="ABC_DR_subfamily_A"/>
    <property type="match status" value="1"/>
</dbReference>
<keyword evidence="8" id="KW-1185">Reference proteome</keyword>
<gene>
    <name evidence="7" type="ORF">HMPREF0682_2107</name>
</gene>
<feature type="domain" description="ABC transporter" evidence="6">
    <location>
        <begin position="14"/>
        <end position="244"/>
    </location>
</feature>
<name>U2QDH4_9ACTN</name>
<evidence type="ECO:0000313" key="8">
    <source>
        <dbReference type="Proteomes" id="UP000017052"/>
    </source>
</evidence>
<dbReference type="EMBL" id="ACVN02000220">
    <property type="protein sequence ID" value="ERK54234.1"/>
    <property type="molecule type" value="Genomic_DNA"/>
</dbReference>
<proteinExistence type="predicted"/>
<dbReference type="Proteomes" id="UP000017052">
    <property type="component" value="Unassembled WGS sequence"/>
</dbReference>
<dbReference type="RefSeq" id="WP_021797999.1">
    <property type="nucleotide sequence ID" value="NZ_ACVN02000220.1"/>
</dbReference>
<dbReference type="InterPro" id="IPR050763">
    <property type="entry name" value="ABC_transporter_ATP-binding"/>
</dbReference>
<keyword evidence="2" id="KW-0813">Transport</keyword>
<reference evidence="7" key="1">
    <citation type="submission" date="2013-08" db="EMBL/GenBank/DDBJ databases">
        <authorList>
            <person name="Durkin A.S."/>
            <person name="Haft D.R."/>
            <person name="McCorrison J."/>
            <person name="Torralba M."/>
            <person name="Gillis M."/>
            <person name="Haft D.H."/>
            <person name="Methe B."/>
            <person name="Sutton G."/>
            <person name="Nelson K.E."/>
        </authorList>
    </citation>
    <scope>NUCLEOTIDE SEQUENCE [LARGE SCALE GENOMIC DNA]</scope>
    <source>
        <strain evidence="7">F0233</strain>
    </source>
</reference>
<dbReference type="InterPro" id="IPR003439">
    <property type="entry name" value="ABC_transporter-like_ATP-bd"/>
</dbReference>
<organism evidence="7 8">
    <name type="scientific">Propionibacterium acidifaciens F0233</name>
    <dbReference type="NCBI Taxonomy" id="553198"/>
    <lineage>
        <taxon>Bacteria</taxon>
        <taxon>Bacillati</taxon>
        <taxon>Actinomycetota</taxon>
        <taxon>Actinomycetes</taxon>
        <taxon>Propionibacteriales</taxon>
        <taxon>Propionibacteriaceae</taxon>
        <taxon>Propionibacterium</taxon>
    </lineage>
</organism>
<accession>U2QDH4</accession>
<dbReference type="OrthoDB" id="9804819at2"/>
<dbReference type="GO" id="GO:0046677">
    <property type="term" value="P:response to antibiotic"/>
    <property type="evidence" value="ECO:0007669"/>
    <property type="project" value="UniProtKB-KW"/>
</dbReference>
<comment type="caution">
    <text evidence="7">The sequence shown here is derived from an EMBL/GenBank/DDBJ whole genome shotgun (WGS) entry which is preliminary data.</text>
</comment>
<dbReference type="PROSITE" id="PS50893">
    <property type="entry name" value="ABC_TRANSPORTER_2"/>
    <property type="match status" value="1"/>
</dbReference>
<evidence type="ECO:0000256" key="4">
    <source>
        <dbReference type="ARBA" id="ARBA00022840"/>
    </source>
</evidence>
<evidence type="ECO:0000259" key="6">
    <source>
        <dbReference type="PROSITE" id="PS50893"/>
    </source>
</evidence>
<dbReference type="SMART" id="SM00382">
    <property type="entry name" value="AAA"/>
    <property type="match status" value="1"/>
</dbReference>
<dbReference type="GO" id="GO:0005524">
    <property type="term" value="F:ATP binding"/>
    <property type="evidence" value="ECO:0007669"/>
    <property type="project" value="UniProtKB-KW"/>
</dbReference>
<sequence length="265" mass="27666">MDARPAPDGPRAALPVRDLVKFFGVRCAVAGIDLDVPAGSLFGLVGPNGAGKTTALSLATGLLCPDQGRVAVAGHDVWSDPSAAKALMGVLPDGLRTLDRLSGRELREFVARMHRLDIATARGRSEELLVTLGLAGDADTMVRDHSAGMTKKIGLAAALVHNPRLLVLDEPFESVDPVSGETIREILHRRTAGGGTVIMPSHVMGLVETLCDRVAVTAGGRLLAVGATADVRAGMPLQQRFLQLVGARRMDGGGLSWLDTSSGSD</sequence>
<evidence type="ECO:0000256" key="2">
    <source>
        <dbReference type="ARBA" id="ARBA00022448"/>
    </source>
</evidence>
<dbReference type="PANTHER" id="PTHR42711">
    <property type="entry name" value="ABC TRANSPORTER ATP-BINDING PROTEIN"/>
    <property type="match status" value="1"/>
</dbReference>
<dbReference type="InterPro" id="IPR003593">
    <property type="entry name" value="AAA+_ATPase"/>
</dbReference>
<dbReference type="AlphaFoldDB" id="U2QDH4"/>